<feature type="transmembrane region" description="Helical" evidence="5">
    <location>
        <begin position="616"/>
        <end position="641"/>
    </location>
</feature>
<dbReference type="InterPro" id="IPR023908">
    <property type="entry name" value="xxxLxxG_rpt"/>
</dbReference>
<evidence type="ECO:0000256" key="5">
    <source>
        <dbReference type="SAM" id="Phobius"/>
    </source>
</evidence>
<dbReference type="InterPro" id="IPR017501">
    <property type="entry name" value="Phage_infect_YhgE_C"/>
</dbReference>
<dbReference type="Gene3D" id="3.40.1710.10">
    <property type="entry name" value="abc type-2 transporter like domain"/>
    <property type="match status" value="1"/>
</dbReference>
<keyword evidence="4 5" id="KW-0472">Membrane</keyword>
<keyword evidence="8" id="KW-1185">Reference proteome</keyword>
<dbReference type="Proteomes" id="UP001589619">
    <property type="component" value="Unassembled WGS sequence"/>
</dbReference>
<protein>
    <submittedName>
        <fullName evidence="7">YhgE/Pip domain-containing protein</fullName>
    </submittedName>
</protein>
<feature type="transmembrane region" description="Helical" evidence="5">
    <location>
        <begin position="21"/>
        <end position="44"/>
    </location>
</feature>
<dbReference type="Pfam" id="PF12698">
    <property type="entry name" value="ABC2_membrane_3"/>
    <property type="match status" value="2"/>
</dbReference>
<feature type="transmembrane region" description="Helical" evidence="5">
    <location>
        <begin position="588"/>
        <end position="610"/>
    </location>
</feature>
<dbReference type="PANTHER" id="PTHR43077:SF5">
    <property type="entry name" value="PHAGE INFECTION PROTEIN"/>
    <property type="match status" value="1"/>
</dbReference>
<evidence type="ECO:0000313" key="8">
    <source>
        <dbReference type="Proteomes" id="UP001589619"/>
    </source>
</evidence>
<evidence type="ECO:0000256" key="1">
    <source>
        <dbReference type="ARBA" id="ARBA00004141"/>
    </source>
</evidence>
<feature type="domain" description="ABC-2 type transporter transmembrane" evidence="6">
    <location>
        <begin position="538"/>
        <end position="722"/>
    </location>
</feature>
<evidence type="ECO:0000259" key="6">
    <source>
        <dbReference type="Pfam" id="PF12698"/>
    </source>
</evidence>
<name>A0ABV5VS66_9BACL</name>
<keyword evidence="2 5" id="KW-0812">Transmembrane</keyword>
<feature type="transmembrane region" description="Helical" evidence="5">
    <location>
        <begin position="548"/>
        <end position="568"/>
    </location>
</feature>
<organism evidence="7 8">
    <name type="scientific">Paenibacillus hodogayensis</name>
    <dbReference type="NCBI Taxonomy" id="279208"/>
    <lineage>
        <taxon>Bacteria</taxon>
        <taxon>Bacillati</taxon>
        <taxon>Bacillota</taxon>
        <taxon>Bacilli</taxon>
        <taxon>Bacillales</taxon>
        <taxon>Paenibacillaceae</taxon>
        <taxon>Paenibacillus</taxon>
    </lineage>
</organism>
<proteinExistence type="predicted"/>
<keyword evidence="3 5" id="KW-1133">Transmembrane helix</keyword>
<feature type="transmembrane region" description="Helical" evidence="5">
    <location>
        <begin position="648"/>
        <end position="667"/>
    </location>
</feature>
<dbReference type="NCBIfam" id="TIGR03062">
    <property type="entry name" value="pip_yhgE_Cterm"/>
    <property type="match status" value="1"/>
</dbReference>
<feature type="transmembrane region" description="Helical" evidence="5">
    <location>
        <begin position="702"/>
        <end position="726"/>
    </location>
</feature>
<dbReference type="InterPro" id="IPR017500">
    <property type="entry name" value="Phage_infect_YhgE_N"/>
</dbReference>
<dbReference type="RefSeq" id="WP_344905986.1">
    <property type="nucleotide sequence ID" value="NZ_BAAAYO010000002.1"/>
</dbReference>
<accession>A0ABV5VS66</accession>
<dbReference type="InterPro" id="IPR013525">
    <property type="entry name" value="ABC2_TM"/>
</dbReference>
<reference evidence="7 8" key="1">
    <citation type="submission" date="2024-09" db="EMBL/GenBank/DDBJ databases">
        <authorList>
            <person name="Sun Q."/>
            <person name="Mori K."/>
        </authorList>
    </citation>
    <scope>NUCLEOTIDE SEQUENCE [LARGE SCALE GENOMIC DNA]</scope>
    <source>
        <strain evidence="7 8">JCM 12520</strain>
    </source>
</reference>
<dbReference type="InterPro" id="IPR051328">
    <property type="entry name" value="T7SS_ABC-Transporter"/>
</dbReference>
<sequence length="744" mass="77713">MLNGMKQFGRELGSIGRNYKVLIPVLAVILIPVLYSALFLGAFWDPYGRLSDLPVAIVNNDKGAEFNGKTLQIGSDFTGQLKQNPQFDWQFVSKEEAEAGLTDNKYYMAIEIPEDFSEKTTTLTSDRPTAARLSFMPNESYNFLASQIGNSAVEKMKALLNKEVTEAYARTVFGQMELLASGIGQASDGAGQLADGTAKAKDGARLIEQNLSKLAGGSVSLQDGIVKLEAGGGQVKQGAAQLSDGAAALSEGLTRLNAAGQELGAGAAALGHGAESLRTGSASLSGGLARLAEGSGRLVAGSDQAEQAAGQLAGGLGRAAAGTVKLEQGAEQLEQSLAQLAQADPALGQNAEFQKLLAASRQLAAGLGEAKQAQQQLSAGAEQLHTGTVQVKEGIAALNVGIGEARTGGEQLAAGGQQLVTGAGRWQAGMEQLGGKLTEAKNGGEALAAGAKQLNGGAVDLYQGLGKLKENVVPFVDGTVQLEGGAKQVADGLLTLGDGSRQLADQLGEAKGKTAGLQATDAMYDMFAGPIDLDVEKVNEVPNYGTGFAPYFISLGLYVGALLLTIVYSVREPAALPANGRSWFWSKALTLVTVGIVQALIVDAALLFVLRMDVQSVPLFILFSLITSVTFMMLIQFLVTVLQNPGRFVAIVVLIFQLTSSAGTFPLELIPNWLQKVTPWLPMTYSVAGFKDVISSGDTASMWANAGVLGLFAVLFAALTLLYFVVTHRKQHRPAAQPTTATMA</sequence>
<evidence type="ECO:0000256" key="4">
    <source>
        <dbReference type="ARBA" id="ARBA00023136"/>
    </source>
</evidence>
<dbReference type="EMBL" id="JBHMAG010000004">
    <property type="protein sequence ID" value="MFB9751137.1"/>
    <property type="molecule type" value="Genomic_DNA"/>
</dbReference>
<comment type="caution">
    <text evidence="7">The sequence shown here is derived from an EMBL/GenBank/DDBJ whole genome shotgun (WGS) entry which is preliminary data.</text>
</comment>
<dbReference type="PANTHER" id="PTHR43077">
    <property type="entry name" value="TRANSPORT PERMEASE YVFS-RELATED"/>
    <property type="match status" value="1"/>
</dbReference>
<dbReference type="Gene3D" id="1.10.287.950">
    <property type="entry name" value="Methyl-accepting chemotaxis protein"/>
    <property type="match status" value="1"/>
</dbReference>
<comment type="subcellular location">
    <subcellularLocation>
        <location evidence="1">Membrane</location>
        <topology evidence="1">Multi-pass membrane protein</topology>
    </subcellularLocation>
</comment>
<evidence type="ECO:0000256" key="2">
    <source>
        <dbReference type="ARBA" id="ARBA00022692"/>
    </source>
</evidence>
<gene>
    <name evidence="7" type="ORF">ACFFNY_06090</name>
</gene>
<dbReference type="NCBIfam" id="TIGR03061">
    <property type="entry name" value="pip_yhgE_Nterm"/>
    <property type="match status" value="1"/>
</dbReference>
<dbReference type="NCBIfam" id="TIGR03057">
    <property type="entry name" value="xxxLxxG_by_4"/>
    <property type="match status" value="1"/>
</dbReference>
<evidence type="ECO:0000256" key="3">
    <source>
        <dbReference type="ARBA" id="ARBA00022989"/>
    </source>
</evidence>
<feature type="domain" description="ABC-2 type transporter transmembrane" evidence="6">
    <location>
        <begin position="27"/>
        <end position="157"/>
    </location>
</feature>
<evidence type="ECO:0000313" key="7">
    <source>
        <dbReference type="EMBL" id="MFB9751137.1"/>
    </source>
</evidence>